<evidence type="ECO:0000313" key="2">
    <source>
        <dbReference type="EMBL" id="RJE84455.1"/>
    </source>
</evidence>
<feature type="transmembrane region" description="Helical" evidence="1">
    <location>
        <begin position="324"/>
        <end position="344"/>
    </location>
</feature>
<organism evidence="2 3">
    <name type="scientific">Paracoccus onubensis</name>
    <dbReference type="NCBI Taxonomy" id="1675788"/>
    <lineage>
        <taxon>Bacteria</taxon>
        <taxon>Pseudomonadati</taxon>
        <taxon>Pseudomonadota</taxon>
        <taxon>Alphaproteobacteria</taxon>
        <taxon>Rhodobacterales</taxon>
        <taxon>Paracoccaceae</taxon>
        <taxon>Paracoccus</taxon>
    </lineage>
</organism>
<dbReference type="PANTHER" id="PTHR23537:SF1">
    <property type="entry name" value="SUGAR TRANSPORTER"/>
    <property type="match status" value="1"/>
</dbReference>
<feature type="transmembrane region" description="Helical" evidence="1">
    <location>
        <begin position="40"/>
        <end position="61"/>
    </location>
</feature>
<dbReference type="GO" id="GO:0005886">
    <property type="term" value="C:plasma membrane"/>
    <property type="evidence" value="ECO:0007669"/>
    <property type="project" value="TreeGrafter"/>
</dbReference>
<feature type="transmembrane region" description="Helical" evidence="1">
    <location>
        <begin position="385"/>
        <end position="405"/>
    </location>
</feature>
<accession>A0A418SU38</accession>
<comment type="caution">
    <text evidence="2">The sequence shown here is derived from an EMBL/GenBank/DDBJ whole genome shotgun (WGS) entry which is preliminary data.</text>
</comment>
<feature type="transmembrane region" description="Helical" evidence="1">
    <location>
        <begin position="356"/>
        <end position="379"/>
    </location>
</feature>
<proteinExistence type="predicted"/>
<sequence>MRRSTDVVCLMPVRTVTTETERFHDGRSTGGRMRKTRSEYALILAGAAAPFVGVGLGRFAYNPLFPEMVSAGWLLPAGGGYVGAFNLAGYLSGVMMGRSVAARAGVPFTINAAMGLMALSFLASAVNLGLAWLCGARFLAGFSGGVLMVLAGPVVQSCVSAGRRGIAGGIVISGVGTGIIFGAAIMPLLLGFGIVGAWAGLALITLAIWGLTCHLWPAVSISAGSGMAVTARNARLMVVAYGLAGAGMVPHMVYLSDLFIRGRGYSFGLASTAWLLFGVGAILGSLLGGKAVDRLGGYRATLMWLAVQIAGIALLLIWGKQAALAAGFLGGFGGIGLTGVVLGYAHELNPAISGIIWKAATAAFAICQAVGSFALAFLFDISQSHFPVVIAGLLLSAAAFGLLVIGPRNAPGKS</sequence>
<dbReference type="PANTHER" id="PTHR23537">
    <property type="match status" value="1"/>
</dbReference>
<feature type="transmembrane region" description="Helical" evidence="1">
    <location>
        <begin position="138"/>
        <end position="159"/>
    </location>
</feature>
<dbReference type="Proteomes" id="UP000284202">
    <property type="component" value="Unassembled WGS sequence"/>
</dbReference>
<feature type="transmembrane region" description="Helical" evidence="1">
    <location>
        <begin position="300"/>
        <end position="318"/>
    </location>
</feature>
<dbReference type="EMBL" id="QZCG01000008">
    <property type="protein sequence ID" value="RJE84455.1"/>
    <property type="molecule type" value="Genomic_DNA"/>
</dbReference>
<feature type="transmembrane region" description="Helical" evidence="1">
    <location>
        <begin position="108"/>
        <end position="132"/>
    </location>
</feature>
<gene>
    <name evidence="2" type="ORF">D3P04_12420</name>
</gene>
<keyword evidence="1" id="KW-0472">Membrane</keyword>
<feature type="transmembrane region" description="Helical" evidence="1">
    <location>
        <begin position="166"/>
        <end position="189"/>
    </location>
</feature>
<dbReference type="AlphaFoldDB" id="A0A418SU38"/>
<keyword evidence="1" id="KW-1133">Transmembrane helix</keyword>
<feature type="transmembrane region" description="Helical" evidence="1">
    <location>
        <begin position="73"/>
        <end position="96"/>
    </location>
</feature>
<evidence type="ECO:0000313" key="3">
    <source>
        <dbReference type="Proteomes" id="UP000284202"/>
    </source>
</evidence>
<dbReference type="InterPro" id="IPR010645">
    <property type="entry name" value="MFS_4"/>
</dbReference>
<feature type="transmembrane region" description="Helical" evidence="1">
    <location>
        <begin position="267"/>
        <end position="288"/>
    </location>
</feature>
<feature type="transmembrane region" description="Helical" evidence="1">
    <location>
        <begin position="195"/>
        <end position="216"/>
    </location>
</feature>
<keyword evidence="3" id="KW-1185">Reference proteome</keyword>
<keyword evidence="1" id="KW-0812">Transmembrane</keyword>
<feature type="transmembrane region" description="Helical" evidence="1">
    <location>
        <begin position="236"/>
        <end position="255"/>
    </location>
</feature>
<protein>
    <submittedName>
        <fullName evidence="2">YbfB/YjiJ family MFS transporter</fullName>
    </submittedName>
</protein>
<reference evidence="3" key="1">
    <citation type="submission" date="2018-09" db="EMBL/GenBank/DDBJ databases">
        <title>Acidovorax cavernicola nov. sp. isolated from Gruta de las Maravillas (Aracena, Spain).</title>
        <authorList>
            <person name="Jurado V."/>
            <person name="Gutierrez-Patricio S."/>
            <person name="Gonzalez-Pimentel J.L."/>
            <person name="Miller A.Z."/>
            <person name="Laiz L."/>
            <person name="Saiz-Jimenez C."/>
        </authorList>
    </citation>
    <scope>NUCLEOTIDE SEQUENCE [LARGE SCALE GENOMIC DNA]</scope>
    <source>
        <strain evidence="3">1011MAR3C25</strain>
    </source>
</reference>
<evidence type="ECO:0000256" key="1">
    <source>
        <dbReference type="SAM" id="Phobius"/>
    </source>
</evidence>
<dbReference type="OrthoDB" id="9797953at2"/>
<dbReference type="Pfam" id="PF06779">
    <property type="entry name" value="MFS_4"/>
    <property type="match status" value="1"/>
</dbReference>
<dbReference type="Gene3D" id="1.20.1250.20">
    <property type="entry name" value="MFS general substrate transporter like domains"/>
    <property type="match status" value="2"/>
</dbReference>
<name>A0A418SU38_9RHOB</name>
<dbReference type="SUPFAM" id="SSF103473">
    <property type="entry name" value="MFS general substrate transporter"/>
    <property type="match status" value="1"/>
</dbReference>
<dbReference type="InterPro" id="IPR036259">
    <property type="entry name" value="MFS_trans_sf"/>
</dbReference>